<dbReference type="NCBIfam" id="TIGR00312">
    <property type="entry name" value="cbiD"/>
    <property type="match status" value="1"/>
</dbReference>
<name>A0A1H8GWR4_9FIRM</name>
<dbReference type="PANTHER" id="PTHR35863">
    <property type="entry name" value="COBALT-PRECORRIN-5B C(1)-METHYLTRANSFERASE"/>
    <property type="match status" value="1"/>
</dbReference>
<dbReference type="PIRSF" id="PIRSF026782">
    <property type="entry name" value="CbiD"/>
    <property type="match status" value="1"/>
</dbReference>
<dbReference type="EMBL" id="FODF01000004">
    <property type="protein sequence ID" value="SEN48260.1"/>
    <property type="molecule type" value="Genomic_DNA"/>
</dbReference>
<dbReference type="UniPathway" id="UPA00148">
    <property type="reaction ID" value="UER00227"/>
</dbReference>
<dbReference type="GO" id="GO:0019251">
    <property type="term" value="P:anaerobic cobalamin biosynthetic process"/>
    <property type="evidence" value="ECO:0007669"/>
    <property type="project" value="UniProtKB-UniRule"/>
</dbReference>
<keyword evidence="2 5" id="KW-0489">Methyltransferase</keyword>
<reference evidence="6 7" key="1">
    <citation type="submission" date="2016-10" db="EMBL/GenBank/DDBJ databases">
        <authorList>
            <person name="de Groot N.N."/>
        </authorList>
    </citation>
    <scope>NUCLEOTIDE SEQUENCE [LARGE SCALE GENOMIC DNA]</scope>
    <source>
        <strain evidence="6 7">Calf135</strain>
    </source>
</reference>
<accession>A0A1H8GWR4</accession>
<comment type="function">
    <text evidence="5">Catalyzes the methylation of C-1 in cobalt-precorrin-5B to form cobalt-precorrin-6A.</text>
</comment>
<evidence type="ECO:0000256" key="5">
    <source>
        <dbReference type="HAMAP-Rule" id="MF_00787"/>
    </source>
</evidence>
<comment type="similarity">
    <text evidence="5">Belongs to the CbiD family.</text>
</comment>
<dbReference type="Gene3D" id="3.30.2110.10">
    <property type="entry name" value="CbiD-like"/>
    <property type="match status" value="1"/>
</dbReference>
<evidence type="ECO:0000256" key="4">
    <source>
        <dbReference type="ARBA" id="ARBA00022691"/>
    </source>
</evidence>
<dbReference type="HAMAP" id="MF_00787">
    <property type="entry name" value="CbiD"/>
    <property type="match status" value="1"/>
</dbReference>
<keyword evidence="7" id="KW-1185">Reference proteome</keyword>
<dbReference type="RefSeq" id="WP_091974917.1">
    <property type="nucleotide sequence ID" value="NZ_FODF01000004.1"/>
</dbReference>
<evidence type="ECO:0000256" key="2">
    <source>
        <dbReference type="ARBA" id="ARBA00022603"/>
    </source>
</evidence>
<evidence type="ECO:0000256" key="3">
    <source>
        <dbReference type="ARBA" id="ARBA00022679"/>
    </source>
</evidence>
<dbReference type="PANTHER" id="PTHR35863:SF1">
    <property type="entry name" value="COBALT-PRECORRIN-5B C(1)-METHYLTRANSFERASE"/>
    <property type="match status" value="1"/>
</dbReference>
<dbReference type="InterPro" id="IPR002748">
    <property type="entry name" value="CbiD"/>
</dbReference>
<dbReference type="OrthoDB" id="6439987at2"/>
<organism evidence="6 7">
    <name type="scientific">Peptostreptococcus russellii</name>
    <dbReference type="NCBI Taxonomy" id="215200"/>
    <lineage>
        <taxon>Bacteria</taxon>
        <taxon>Bacillati</taxon>
        <taxon>Bacillota</taxon>
        <taxon>Clostridia</taxon>
        <taxon>Peptostreptococcales</taxon>
        <taxon>Peptostreptococcaceae</taxon>
        <taxon>Peptostreptococcus</taxon>
    </lineage>
</organism>
<dbReference type="GO" id="GO:0032259">
    <property type="term" value="P:methylation"/>
    <property type="evidence" value="ECO:0007669"/>
    <property type="project" value="UniProtKB-KW"/>
</dbReference>
<protein>
    <recommendedName>
        <fullName evidence="5">Cobalt-precorrin-5B C(1)-methyltransferase</fullName>
        <ecNumber evidence="5">2.1.1.195</ecNumber>
    </recommendedName>
    <alternativeName>
        <fullName evidence="5">Cobalt-precorrin-6A synthase</fullName>
    </alternativeName>
</protein>
<evidence type="ECO:0000313" key="7">
    <source>
        <dbReference type="Proteomes" id="UP000199512"/>
    </source>
</evidence>
<dbReference type="STRING" id="215200.SAMN05216454_104131"/>
<proteinExistence type="inferred from homology"/>
<dbReference type="SUPFAM" id="SSF111342">
    <property type="entry name" value="CbiD-like"/>
    <property type="match status" value="1"/>
</dbReference>
<dbReference type="InterPro" id="IPR036074">
    <property type="entry name" value="CbiD_sf"/>
</dbReference>
<evidence type="ECO:0000256" key="1">
    <source>
        <dbReference type="ARBA" id="ARBA00022573"/>
    </source>
</evidence>
<dbReference type="Proteomes" id="UP000199512">
    <property type="component" value="Unassembled WGS sequence"/>
</dbReference>
<evidence type="ECO:0000313" key="6">
    <source>
        <dbReference type="EMBL" id="SEN48260.1"/>
    </source>
</evidence>
<keyword evidence="3 5" id="KW-0808">Transferase</keyword>
<dbReference type="GO" id="GO:0043780">
    <property type="term" value="F:cobalt-precorrin-5B C1-methyltransferase activity"/>
    <property type="evidence" value="ECO:0007669"/>
    <property type="project" value="RHEA"/>
</dbReference>
<comment type="pathway">
    <text evidence="5">Cofactor biosynthesis; adenosylcobalamin biosynthesis; cob(II)yrinate a,c-diamide from sirohydrochlorin (anaerobic route): step 6/10.</text>
</comment>
<comment type="catalytic activity">
    <reaction evidence="5">
        <text>Co-precorrin-5B + S-adenosyl-L-methionine = Co-precorrin-6A + S-adenosyl-L-homocysteine</text>
        <dbReference type="Rhea" id="RHEA:26285"/>
        <dbReference type="ChEBI" id="CHEBI:57856"/>
        <dbReference type="ChEBI" id="CHEBI:59789"/>
        <dbReference type="ChEBI" id="CHEBI:60063"/>
        <dbReference type="ChEBI" id="CHEBI:60064"/>
        <dbReference type="EC" id="2.1.1.195"/>
    </reaction>
</comment>
<gene>
    <name evidence="5" type="primary">cbiD</name>
    <name evidence="6" type="ORF">SAMN05216454_104131</name>
</gene>
<sequence length="388" mass="42619">MEEYVYVDGKKYKRGYTTGSCAAAATKAALAMLLLKNTLDTIEISTPKGIDLKMAVDNVQIGEDYAVCSVKKDGGDDIDATHEMDIFSKVEIISEENIPQFCAAKKLDYMEVTSAKGIGKVTKKGLSVEVGRPAINPIPLDMISYEVEKVVEDADIDIEEFLKGKKLLVTIYAPEGEKIAKNTFNSNLGIEGGISIIGSSGIVEPMSDEGWKKALSAELSIKREEGKKEIILVPGNIGYEKMVNIFQTDPNSIVKMSNFIGYMLMECKRMKFKKITIAGHIGKLIKLSAGISNTHSRIADARVEIMIANLALMGASKEMLIKIESCLTTDAMVDIIKEYKMEAVFDILAQKAANRAWKYLRDGKEDIGIEVYMFSMCGELLGQGSKNI</sequence>
<dbReference type="EC" id="2.1.1.195" evidence="5"/>
<keyword evidence="1 5" id="KW-0169">Cobalamin biosynthesis</keyword>
<dbReference type="Pfam" id="PF01888">
    <property type="entry name" value="CbiD"/>
    <property type="match status" value="1"/>
</dbReference>
<keyword evidence="4 5" id="KW-0949">S-adenosyl-L-methionine</keyword>
<dbReference type="AlphaFoldDB" id="A0A1H8GWR4"/>